<name>A0A090GB03_MESPL</name>
<feature type="region of interest" description="Disordered" evidence="1">
    <location>
        <begin position="1"/>
        <end position="35"/>
    </location>
</feature>
<protein>
    <submittedName>
        <fullName evidence="2">Uncharacterized protein</fullName>
    </submittedName>
</protein>
<dbReference type="EMBL" id="CCNE01000016">
    <property type="protein sequence ID" value="CDX56295.1"/>
    <property type="molecule type" value="Genomic_DNA"/>
</dbReference>
<feature type="compositionally biased region" description="Basic and acidic residues" evidence="1">
    <location>
        <begin position="1"/>
        <end position="20"/>
    </location>
</feature>
<proteinExistence type="predicted"/>
<dbReference type="AlphaFoldDB" id="A0A090GB03"/>
<accession>A0A090GB03</accession>
<organism evidence="2">
    <name type="scientific">Mesorhizobium plurifarium</name>
    <dbReference type="NCBI Taxonomy" id="69974"/>
    <lineage>
        <taxon>Bacteria</taxon>
        <taxon>Pseudomonadati</taxon>
        <taxon>Pseudomonadota</taxon>
        <taxon>Alphaproteobacteria</taxon>
        <taxon>Hyphomicrobiales</taxon>
        <taxon>Phyllobacteriaceae</taxon>
        <taxon>Mesorhizobium</taxon>
    </lineage>
</organism>
<evidence type="ECO:0000256" key="1">
    <source>
        <dbReference type="SAM" id="MobiDB-lite"/>
    </source>
</evidence>
<dbReference type="Proteomes" id="UP000046122">
    <property type="component" value="Unassembled WGS sequence"/>
</dbReference>
<evidence type="ECO:0000313" key="2">
    <source>
        <dbReference type="EMBL" id="CDX56295.1"/>
    </source>
</evidence>
<gene>
    <name evidence="2" type="ORF">MPL3365_230145</name>
</gene>
<sequence length="215" mass="23839">MHAEERHKACHHVSDRDKAEGVNPDRQAYDDRTEAKIEDHRRKLRTPTAAVLAQNQACHQSGEFSAPAGSQLLTDGGAETEEHRELQTCCYPFGPLDEHRRDLGDEELGRRLAEESQPDIEIGFGDVRKPQVNWHRPSMIVAALQNDGAPEIRHLLQMRLPIASDFPGEDGSEPLVLSHPGIEFADQRSNRGSVDAGACQGLFGGRANPVEEDRL</sequence>
<reference evidence="2" key="1">
    <citation type="submission" date="2014-08" db="EMBL/GenBank/DDBJ databases">
        <authorList>
            <person name="Moulin Lionel"/>
        </authorList>
    </citation>
    <scope>NUCLEOTIDE SEQUENCE [LARGE SCALE GENOMIC DNA]</scope>
</reference>